<dbReference type="Proteomes" id="UP000466345">
    <property type="component" value="Unassembled WGS sequence"/>
</dbReference>
<dbReference type="PROSITE" id="PS51318">
    <property type="entry name" value="TAT"/>
    <property type="match status" value="1"/>
</dbReference>
<feature type="signal peptide" evidence="11">
    <location>
        <begin position="1"/>
        <end position="28"/>
    </location>
</feature>
<evidence type="ECO:0000256" key="4">
    <source>
        <dbReference type="ARBA" id="ARBA00023157"/>
    </source>
</evidence>
<evidence type="ECO:0000256" key="3">
    <source>
        <dbReference type="ARBA" id="ARBA00023001"/>
    </source>
</evidence>
<dbReference type="RefSeq" id="WP_153457148.1">
    <property type="nucleotide sequence ID" value="NZ_WEGJ01000053.1"/>
</dbReference>
<dbReference type="InterPro" id="IPR006311">
    <property type="entry name" value="TAT_signal"/>
</dbReference>
<reference evidence="12 13" key="1">
    <citation type="submission" date="2019-10" db="EMBL/GenBank/DDBJ databases">
        <title>Streptomyces smaragdinus sp. nov. and Streptomyces fabii sp. nov., isolated from the gut of fungus growing-termite Macrotermes natalensis.</title>
        <authorList>
            <person name="Schwitalla J."/>
            <person name="Benndorf R."/>
            <person name="Martin K."/>
            <person name="De Beer W."/>
            <person name="Kaster A.-K."/>
            <person name="Vollmers J."/>
            <person name="Poulsen M."/>
            <person name="Beemelmanns C."/>
        </authorList>
    </citation>
    <scope>NUCLEOTIDE SEQUENCE [LARGE SCALE GENOMIC DNA]</scope>
    <source>
        <strain evidence="12 13">RB5</strain>
    </source>
</reference>
<evidence type="ECO:0000313" key="13">
    <source>
        <dbReference type="Proteomes" id="UP000466345"/>
    </source>
</evidence>
<dbReference type="InterPro" id="IPR016288">
    <property type="entry name" value="Beta_cellobiohydrolase"/>
</dbReference>
<dbReference type="SUPFAM" id="SSF51989">
    <property type="entry name" value="Glycosyl hydrolases family 6, cellulases"/>
    <property type="match status" value="1"/>
</dbReference>
<evidence type="ECO:0000256" key="7">
    <source>
        <dbReference type="ARBA" id="ARBA00023326"/>
    </source>
</evidence>
<proteinExistence type="inferred from homology"/>
<dbReference type="EC" id="3.2.1.-" evidence="11"/>
<feature type="chain" id="PRO_5029936269" description="Glucanase" evidence="11">
    <location>
        <begin position="29"/>
        <end position="385"/>
    </location>
</feature>
<feature type="binding site" evidence="9">
    <location>
        <position position="73"/>
    </location>
    <ligand>
        <name>substrate</name>
    </ligand>
</feature>
<name>A0A7K0CS99_9ACTN</name>
<dbReference type="GO" id="GO:0004553">
    <property type="term" value="F:hydrolase activity, hydrolyzing O-glycosyl compounds"/>
    <property type="evidence" value="ECO:0007669"/>
    <property type="project" value="InterPro"/>
</dbReference>
<keyword evidence="6 11" id="KW-0326">Glycosidase</keyword>
<dbReference type="GO" id="GO:0030245">
    <property type="term" value="P:cellulose catabolic process"/>
    <property type="evidence" value="ECO:0007669"/>
    <property type="project" value="UniProtKB-KW"/>
</dbReference>
<dbReference type="InterPro" id="IPR001524">
    <property type="entry name" value="Glyco_hydro_6_CS"/>
</dbReference>
<evidence type="ECO:0000256" key="10">
    <source>
        <dbReference type="PROSITE-ProRule" id="PRU10057"/>
    </source>
</evidence>
<keyword evidence="13" id="KW-1185">Reference proteome</keyword>
<keyword evidence="5 11" id="KW-0119">Carbohydrate metabolism</keyword>
<dbReference type="Gene3D" id="3.20.20.40">
    <property type="entry name" value="1, 4-beta cellobiohydrolase"/>
    <property type="match status" value="1"/>
</dbReference>
<dbReference type="PIRSF" id="PIRSF001100">
    <property type="entry name" value="Beta_cellobiohydrolase"/>
    <property type="match status" value="1"/>
</dbReference>
<keyword evidence="2 11" id="KW-0378">Hydrolase</keyword>
<evidence type="ECO:0000256" key="8">
    <source>
        <dbReference type="PIRSR" id="PIRSR001100-1"/>
    </source>
</evidence>
<keyword evidence="7 11" id="KW-0624">Polysaccharide degradation</keyword>
<evidence type="ECO:0000313" key="12">
    <source>
        <dbReference type="EMBL" id="MQY16375.1"/>
    </source>
</evidence>
<feature type="active site" description="Proton acceptor" evidence="8">
    <location>
        <position position="343"/>
    </location>
</feature>
<feature type="binding site" evidence="9">
    <location>
        <position position="337"/>
    </location>
    <ligand>
        <name>substrate</name>
    </ligand>
</feature>
<feature type="binding site" evidence="9">
    <location>
        <position position="199"/>
    </location>
    <ligand>
        <name>substrate</name>
    </ligand>
</feature>
<comment type="caution">
    <text evidence="12">The sequence shown here is derived from an EMBL/GenBank/DDBJ whole genome shotgun (WGS) entry which is preliminary data.</text>
</comment>
<dbReference type="Pfam" id="PF01341">
    <property type="entry name" value="Glyco_hydro_6"/>
    <property type="match status" value="1"/>
</dbReference>
<protein>
    <recommendedName>
        <fullName evidence="11">Glucanase</fullName>
        <ecNumber evidence="11">3.2.1.-</ecNumber>
    </recommendedName>
</protein>
<evidence type="ECO:0000256" key="9">
    <source>
        <dbReference type="PIRSR" id="PIRSR001100-2"/>
    </source>
</evidence>
<keyword evidence="1 11" id="KW-0732">Signal</keyword>
<keyword evidence="4" id="KW-1015">Disulfide bond</keyword>
<sequence length="385" mass="40930">MRSRIRALVAAAALGVLLAVPSAPTAVAHGGDRLYTPPANPDAYTQIAGLLRDGRYADAHKISAMIRTPQAVWFGTQTPAEVRKGVAKTTKDAAREHAVPVLALYNVPGRDCANYSGGGASNTAEYQEWVDAIAAGIGTRPAMVILEPDSLALVPSDCGQDDAEQTLTAARFAEINYAVDALEPLRGTRVYLDTGHPNWHSVNSIAPRLIRGGVQRATGFFTNASNYQTEDASNWYGTLISSCIAFASAGGDTAACPNQWWPREDARAWISANVTASPADMAHFVTDTSRNGLGPWTPPAGKYTNAEDWCNPPGRGLGDRPTTRTGSALQDAKLWIKIPGESDGSCFRGTAGPEDPERGMIDPVAGHWFPEQALELATLASPPLH</sequence>
<keyword evidence="3 11" id="KW-0136">Cellulose degradation</keyword>
<accession>A0A7K0CS99</accession>
<feature type="binding site" evidence="9">
    <location>
        <position position="196"/>
    </location>
    <ligand>
        <name>substrate</name>
    </ligand>
</feature>
<feature type="active site" description="Proton donor" evidence="8 10">
    <location>
        <position position="149"/>
    </location>
</feature>
<organism evidence="12 13">
    <name type="scientific">Streptomyces smaragdinus</name>
    <dbReference type="NCBI Taxonomy" id="2585196"/>
    <lineage>
        <taxon>Bacteria</taxon>
        <taxon>Bacillati</taxon>
        <taxon>Actinomycetota</taxon>
        <taxon>Actinomycetes</taxon>
        <taxon>Kitasatosporales</taxon>
        <taxon>Streptomycetaceae</taxon>
        <taxon>Streptomyces</taxon>
    </lineage>
</organism>
<dbReference type="AlphaFoldDB" id="A0A7K0CS99"/>
<evidence type="ECO:0000256" key="11">
    <source>
        <dbReference type="RuleBase" id="RU361186"/>
    </source>
</evidence>
<dbReference type="EMBL" id="WEGJ01000053">
    <property type="protein sequence ID" value="MQY16375.1"/>
    <property type="molecule type" value="Genomic_DNA"/>
</dbReference>
<comment type="similarity">
    <text evidence="11">Belongs to the glycosyl hydrolase family 6.</text>
</comment>
<dbReference type="PANTHER" id="PTHR34876">
    <property type="match status" value="1"/>
</dbReference>
<evidence type="ECO:0000256" key="2">
    <source>
        <dbReference type="ARBA" id="ARBA00022801"/>
    </source>
</evidence>
<feature type="binding site" evidence="9">
    <location>
        <position position="341"/>
    </location>
    <ligand>
        <name>substrate</name>
    </ligand>
</feature>
<dbReference type="PROSITE" id="PS00656">
    <property type="entry name" value="GLYCOSYL_HYDROL_F6_2"/>
    <property type="match status" value="1"/>
</dbReference>
<dbReference type="OrthoDB" id="309899at2"/>
<dbReference type="PRINTS" id="PR00733">
    <property type="entry name" value="GLHYDRLASE6"/>
</dbReference>
<feature type="binding site" evidence="9">
    <location>
        <position position="226"/>
    </location>
    <ligand>
        <name>substrate</name>
    </ligand>
</feature>
<feature type="binding site" evidence="9">
    <location>
        <position position="309"/>
    </location>
    <ligand>
        <name>substrate</name>
    </ligand>
</feature>
<dbReference type="InterPro" id="IPR036434">
    <property type="entry name" value="Beta_cellobiohydrolase_sf"/>
</dbReference>
<evidence type="ECO:0000256" key="6">
    <source>
        <dbReference type="ARBA" id="ARBA00023295"/>
    </source>
</evidence>
<evidence type="ECO:0000256" key="5">
    <source>
        <dbReference type="ARBA" id="ARBA00023277"/>
    </source>
</evidence>
<gene>
    <name evidence="12" type="primary">cenA_3</name>
    <name evidence="12" type="ORF">SRB5_65730</name>
</gene>
<evidence type="ECO:0000256" key="1">
    <source>
        <dbReference type="ARBA" id="ARBA00022729"/>
    </source>
</evidence>
<dbReference type="PANTHER" id="PTHR34876:SF4">
    <property type="entry name" value="1,4-BETA-D-GLUCAN CELLOBIOHYDROLASE C-RELATED"/>
    <property type="match status" value="1"/>
</dbReference>